<accession>A0A817B2H1</accession>
<reference evidence="2" key="1">
    <citation type="submission" date="2021-01" db="EMBL/GenBank/DDBJ databases">
        <authorList>
            <consortium name="Genoscope - CEA"/>
            <person name="William W."/>
        </authorList>
    </citation>
    <scope>NUCLEOTIDE SEQUENCE</scope>
</reference>
<sequence length="110" mass="12971">MSFGRLCLSRRLLTCLNVVLRKLSGCFRLLTIIFGLCTLMYVGVEVLLKWIKESLHFGNSLTRILLSSDLNFLQFNARWIMVHMIIGLGWIERFLIRRTRTKLIEVLQWL</sequence>
<keyword evidence="1" id="KW-1133">Transmembrane helix</keyword>
<evidence type="ECO:0000256" key="1">
    <source>
        <dbReference type="SAM" id="Phobius"/>
    </source>
</evidence>
<dbReference type="AlphaFoldDB" id="A0A817B2H1"/>
<organism evidence="2">
    <name type="scientific">Brassica napus</name>
    <name type="common">Rape</name>
    <dbReference type="NCBI Taxonomy" id="3708"/>
    <lineage>
        <taxon>Eukaryota</taxon>
        <taxon>Viridiplantae</taxon>
        <taxon>Streptophyta</taxon>
        <taxon>Embryophyta</taxon>
        <taxon>Tracheophyta</taxon>
        <taxon>Spermatophyta</taxon>
        <taxon>Magnoliopsida</taxon>
        <taxon>eudicotyledons</taxon>
        <taxon>Gunneridae</taxon>
        <taxon>Pentapetalae</taxon>
        <taxon>rosids</taxon>
        <taxon>malvids</taxon>
        <taxon>Brassicales</taxon>
        <taxon>Brassicaceae</taxon>
        <taxon>Brassiceae</taxon>
        <taxon>Brassica</taxon>
    </lineage>
</organism>
<dbReference type="EMBL" id="HG994364">
    <property type="protein sequence ID" value="CAF2316444.1"/>
    <property type="molecule type" value="Genomic_DNA"/>
</dbReference>
<protein>
    <submittedName>
        <fullName evidence="2">(rape) hypothetical protein</fullName>
    </submittedName>
</protein>
<feature type="transmembrane region" description="Helical" evidence="1">
    <location>
        <begin position="71"/>
        <end position="91"/>
    </location>
</feature>
<gene>
    <name evidence="2" type="ORF">DARMORV10_A10P06180.1</name>
</gene>
<feature type="transmembrane region" description="Helical" evidence="1">
    <location>
        <begin position="29"/>
        <end position="51"/>
    </location>
</feature>
<name>A0A817B2H1_BRANA</name>
<proteinExistence type="predicted"/>
<keyword evidence="1" id="KW-0812">Transmembrane</keyword>
<evidence type="ECO:0000313" key="2">
    <source>
        <dbReference type="EMBL" id="CAF2316444.1"/>
    </source>
</evidence>
<keyword evidence="1" id="KW-0472">Membrane</keyword>
<dbReference type="Proteomes" id="UP001295469">
    <property type="component" value="Chromosome A10"/>
</dbReference>